<protein>
    <submittedName>
        <fullName evidence="6">Uncharacterized protein LOC108558382 isoform X1</fullName>
    </submittedName>
</protein>
<feature type="domain" description="Cyclin-dependent kinase inhibitor" evidence="4">
    <location>
        <begin position="23"/>
        <end position="64"/>
    </location>
</feature>
<reference evidence="6" key="1">
    <citation type="submission" date="2025-08" db="UniProtKB">
        <authorList>
            <consortium name="RefSeq"/>
        </authorList>
    </citation>
    <scope>IDENTIFICATION</scope>
    <source>
        <tissue evidence="6">Whole Larva</tissue>
    </source>
</reference>
<comment type="similarity">
    <text evidence="1">Belongs to the CDI family.</text>
</comment>
<dbReference type="Proteomes" id="UP000695000">
    <property type="component" value="Unplaced"/>
</dbReference>
<dbReference type="Pfam" id="PF02234">
    <property type="entry name" value="CDI"/>
    <property type="match status" value="1"/>
</dbReference>
<evidence type="ECO:0000313" key="5">
    <source>
        <dbReference type="Proteomes" id="UP000695000"/>
    </source>
</evidence>
<evidence type="ECO:0000256" key="1">
    <source>
        <dbReference type="ARBA" id="ARBA00006726"/>
    </source>
</evidence>
<sequence length="74" mass="8465">MMAKNVARRLNFSDNEDANSSSKDTTETFLVDSITSSCNEARDRWNFDFKEEKPLDGNWEWSEVKANSNDQGSP</sequence>
<dbReference type="InterPro" id="IPR044898">
    <property type="entry name" value="CDI_dom_sf"/>
</dbReference>
<proteinExistence type="inferred from homology"/>
<feature type="region of interest" description="Disordered" evidence="3">
    <location>
        <begin position="1"/>
        <end position="26"/>
    </location>
</feature>
<dbReference type="GeneID" id="108558382"/>
<evidence type="ECO:0000313" key="6">
    <source>
        <dbReference type="RefSeq" id="XP_017770770.1"/>
    </source>
</evidence>
<name>A0ABM1M870_NICVS</name>
<dbReference type="Gene3D" id="4.10.365.10">
    <property type="entry name" value="p27"/>
    <property type="match status" value="1"/>
</dbReference>
<evidence type="ECO:0000259" key="4">
    <source>
        <dbReference type="Pfam" id="PF02234"/>
    </source>
</evidence>
<keyword evidence="5" id="KW-1185">Reference proteome</keyword>
<accession>A0ABM1M870</accession>
<dbReference type="InterPro" id="IPR003175">
    <property type="entry name" value="CDI_dom"/>
</dbReference>
<dbReference type="RefSeq" id="XP_017770770.1">
    <property type="nucleotide sequence ID" value="XM_017915281.1"/>
</dbReference>
<gene>
    <name evidence="6" type="primary">LOC108558382</name>
</gene>
<keyword evidence="2" id="KW-0649">Protein kinase inhibitor</keyword>
<evidence type="ECO:0000256" key="3">
    <source>
        <dbReference type="SAM" id="MobiDB-lite"/>
    </source>
</evidence>
<organism evidence="5 6">
    <name type="scientific">Nicrophorus vespilloides</name>
    <name type="common">Boreal carrion beetle</name>
    <dbReference type="NCBI Taxonomy" id="110193"/>
    <lineage>
        <taxon>Eukaryota</taxon>
        <taxon>Metazoa</taxon>
        <taxon>Ecdysozoa</taxon>
        <taxon>Arthropoda</taxon>
        <taxon>Hexapoda</taxon>
        <taxon>Insecta</taxon>
        <taxon>Pterygota</taxon>
        <taxon>Neoptera</taxon>
        <taxon>Endopterygota</taxon>
        <taxon>Coleoptera</taxon>
        <taxon>Polyphaga</taxon>
        <taxon>Staphyliniformia</taxon>
        <taxon>Silphidae</taxon>
        <taxon>Nicrophorinae</taxon>
        <taxon>Nicrophorus</taxon>
    </lineage>
</organism>
<evidence type="ECO:0000256" key="2">
    <source>
        <dbReference type="ARBA" id="ARBA00023013"/>
    </source>
</evidence>